<dbReference type="GO" id="GO:0005634">
    <property type="term" value="C:nucleus"/>
    <property type="evidence" value="ECO:0007669"/>
    <property type="project" value="TreeGrafter"/>
</dbReference>
<dbReference type="PANTHER" id="PTHR12436:SF4">
    <property type="entry name" value="LEUKOCYTE RECEPTOR CLUSTER MEMBER 8"/>
    <property type="match status" value="1"/>
</dbReference>
<dbReference type="InterPro" id="IPR005062">
    <property type="entry name" value="SAC3/GANP/THP3_conserved"/>
</dbReference>
<feature type="domain" description="PCI" evidence="1">
    <location>
        <begin position="277"/>
        <end position="448"/>
    </location>
</feature>
<dbReference type="PANTHER" id="PTHR12436">
    <property type="entry name" value="80 KDA MCM3-ASSOCIATED PROTEIN"/>
    <property type="match status" value="1"/>
</dbReference>
<dbReference type="Proteomes" id="UP000663699">
    <property type="component" value="Chromosome 17"/>
</dbReference>
<sequence>MLNGTQRHAAINIKKPSNKLKPGNVFVSTEEASSSHVPERKKTQWPDSLKEFVGRCFENCSDKDRPSIEKELKEIITKAFEDDTVFSIDWDKIELKTLKKQRKYSKEHSQTNRKNKYYRIFLSTYFKLKEFRVKTELSDLNTFRVSEDEHQKNKRIKRFEETNIVKSSDEILNVDTSFNRLDVIDWDEHTIVGRSQQLEKKYLRLTSAPNPETVRPLSVLKKTLEFLKTKWKEENNYIYICDQFKSLRQDLTVQRIKNDFTVMVYEIHARIALEKGDLGEYNQCQTQLFSLYNYNLPGHLDEFLAYRIFYLLLTRNKTDIHEVLLKLTEEEKRNKAIKHALDVRATLVMSNYHSLFKLYLDVPNMGGYLMDCFIERERVIALCKMFKAYRPSLSLKFLCQELSFENELECFEFLMARSNKDIFIQDEKSKSLYINTKDAFEYFERARLKDKVIDIKGQL</sequence>
<evidence type="ECO:0000313" key="2">
    <source>
        <dbReference type="EMBL" id="QSL67178.1"/>
    </source>
</evidence>
<dbReference type="Pfam" id="PF03399">
    <property type="entry name" value="SAC3_GANP"/>
    <property type="match status" value="1"/>
</dbReference>
<protein>
    <recommendedName>
        <fullName evidence="1">PCI domain-containing protein</fullName>
    </recommendedName>
</protein>
<evidence type="ECO:0000259" key="1">
    <source>
        <dbReference type="PROSITE" id="PS50250"/>
    </source>
</evidence>
<dbReference type="PROSITE" id="PS50250">
    <property type="entry name" value="PCI"/>
    <property type="match status" value="1"/>
</dbReference>
<dbReference type="EMBL" id="CP054548">
    <property type="protein sequence ID" value="QSL67178.1"/>
    <property type="molecule type" value="Genomic_DNA"/>
</dbReference>
<dbReference type="InterPro" id="IPR045107">
    <property type="entry name" value="SAC3/GANP/THP3"/>
</dbReference>
<name>A0A899G7C9_9ASCO</name>
<keyword evidence="3" id="KW-1185">Reference proteome</keyword>
<dbReference type="Gene3D" id="1.25.40.990">
    <property type="match status" value="1"/>
</dbReference>
<gene>
    <name evidence="2" type="ORF">MERGE_001567</name>
</gene>
<dbReference type="InterPro" id="IPR000717">
    <property type="entry name" value="PCI_dom"/>
</dbReference>
<reference evidence="2" key="1">
    <citation type="submission" date="2020-06" db="EMBL/GenBank/DDBJ databases">
        <title>Genomes of multiple members of Pneumocystis genus reveal paths to human pathogen Pneumocystis jirovecii.</title>
        <authorList>
            <person name="Cisse O.H."/>
            <person name="Ma L."/>
            <person name="Dekker J."/>
            <person name="Khil P."/>
            <person name="Jo J."/>
            <person name="Brenchley J."/>
            <person name="Blair R."/>
            <person name="Pahar B."/>
            <person name="Chabe M."/>
            <person name="Van Rompay K.A."/>
            <person name="Keesler R."/>
            <person name="Sukura A."/>
            <person name="Hirsch V."/>
            <person name="Kutty G."/>
            <person name="Liu Y."/>
            <person name="Peng L."/>
            <person name="Chen J."/>
            <person name="Song J."/>
            <person name="Weissenbacher-Lang C."/>
            <person name="Xu J."/>
            <person name="Upham N.S."/>
            <person name="Stajich J.E."/>
            <person name="Cuomo C.A."/>
            <person name="Cushion M.T."/>
            <person name="Kovacs J.A."/>
        </authorList>
    </citation>
    <scope>NUCLEOTIDE SEQUENCE</scope>
    <source>
        <strain evidence="2">2A</strain>
    </source>
</reference>
<organism evidence="2 3">
    <name type="scientific">Pneumocystis wakefieldiae</name>
    <dbReference type="NCBI Taxonomy" id="38082"/>
    <lineage>
        <taxon>Eukaryota</taxon>
        <taxon>Fungi</taxon>
        <taxon>Dikarya</taxon>
        <taxon>Ascomycota</taxon>
        <taxon>Taphrinomycotina</taxon>
        <taxon>Pneumocystomycetes</taxon>
        <taxon>Pneumocystaceae</taxon>
        <taxon>Pneumocystis</taxon>
    </lineage>
</organism>
<evidence type="ECO:0000313" key="3">
    <source>
        <dbReference type="Proteomes" id="UP000663699"/>
    </source>
</evidence>
<dbReference type="OrthoDB" id="548867at2759"/>
<accession>A0A899G7C9</accession>
<proteinExistence type="predicted"/>
<dbReference type="AlphaFoldDB" id="A0A899G7C9"/>